<name>A0A2T3KUF5_PHOLD</name>
<sequence length="291" mass="32951">MRRITTFLCGLGIAHSLFFAASASADWFVNQSVYSEAHKYLLQGKTAQAFGSIVEAWQQSPNYDQESNLNDLLDLAIGEDCGHSLDKAVLPTWLSKLSIERAVVQNINQQILKLSIVGLTRVDITQITFSKYPNYSLIDATPVIDDGGYFTVEAHKLDHKVEAGLYKLTIVAKGEPVWNKWVVLNEPPAIQTLGWKDSNSWRIDQIKKPNSSCPSPILSIKMYDLNDTDWRPLWSEEVDTRLPTELPKLNIPEGRYWLDVGLIQSRWQGELSILDIQSITRPIDYSDDELE</sequence>
<reference evidence="2 3" key="1">
    <citation type="submission" date="2018-03" db="EMBL/GenBank/DDBJ databases">
        <title>Whole genome sequencing of Histamine producing bacteria.</title>
        <authorList>
            <person name="Butler K."/>
        </authorList>
    </citation>
    <scope>NUCLEOTIDE SEQUENCE [LARGE SCALE GENOMIC DNA]</scope>
    <source>
        <strain evidence="2 3">Res.4.1</strain>
    </source>
</reference>
<protein>
    <recommendedName>
        <fullName evidence="4">DUF2861 domain-containing protein</fullName>
    </recommendedName>
</protein>
<dbReference type="RefSeq" id="WP_107185203.1">
    <property type="nucleotide sequence ID" value="NZ_CP131574.1"/>
</dbReference>
<gene>
    <name evidence="2" type="ORF">C0W93_11945</name>
</gene>
<evidence type="ECO:0000313" key="2">
    <source>
        <dbReference type="EMBL" id="PSV10429.1"/>
    </source>
</evidence>
<dbReference type="InterPro" id="IPR021290">
    <property type="entry name" value="DUF2861"/>
</dbReference>
<keyword evidence="1" id="KW-0732">Signal</keyword>
<evidence type="ECO:0000256" key="1">
    <source>
        <dbReference type="SAM" id="SignalP"/>
    </source>
</evidence>
<dbReference type="Pfam" id="PF11060">
    <property type="entry name" value="DUF2861"/>
    <property type="match status" value="1"/>
</dbReference>
<comment type="caution">
    <text evidence="2">The sequence shown here is derived from an EMBL/GenBank/DDBJ whole genome shotgun (WGS) entry which is preliminary data.</text>
</comment>
<dbReference type="Proteomes" id="UP000240530">
    <property type="component" value="Unassembled WGS sequence"/>
</dbReference>
<dbReference type="AlphaFoldDB" id="A0A2T3KUF5"/>
<feature type="signal peptide" evidence="1">
    <location>
        <begin position="1"/>
        <end position="25"/>
    </location>
</feature>
<evidence type="ECO:0000313" key="3">
    <source>
        <dbReference type="Proteomes" id="UP000240530"/>
    </source>
</evidence>
<organism evidence="2 3">
    <name type="scientific">Photobacterium leiognathi subsp. mandapamensis</name>
    <name type="common">Photobacterium mandapamensis</name>
    <dbReference type="NCBI Taxonomy" id="48408"/>
    <lineage>
        <taxon>Bacteria</taxon>
        <taxon>Pseudomonadati</taxon>
        <taxon>Pseudomonadota</taxon>
        <taxon>Gammaproteobacteria</taxon>
        <taxon>Vibrionales</taxon>
        <taxon>Vibrionaceae</taxon>
        <taxon>Photobacterium</taxon>
    </lineage>
</organism>
<proteinExistence type="predicted"/>
<evidence type="ECO:0008006" key="4">
    <source>
        <dbReference type="Google" id="ProtNLM"/>
    </source>
</evidence>
<dbReference type="EMBL" id="PYNS01000012">
    <property type="protein sequence ID" value="PSV10429.1"/>
    <property type="molecule type" value="Genomic_DNA"/>
</dbReference>
<feature type="chain" id="PRO_5015586592" description="DUF2861 domain-containing protein" evidence="1">
    <location>
        <begin position="26"/>
        <end position="291"/>
    </location>
</feature>
<accession>A0A2T3KUF5</accession>